<evidence type="ECO:0000313" key="6">
    <source>
        <dbReference type="Proteomes" id="UP000236268"/>
    </source>
</evidence>
<gene>
    <name evidence="1" type="ORF">ABAZ39_18030</name>
    <name evidence="3" type="ORF">ACJ41P_13790</name>
    <name evidence="4" type="ORF">C1S70_03540</name>
    <name evidence="2" type="ORF">FH063_006198</name>
</gene>
<evidence type="ECO:0000313" key="5">
    <source>
        <dbReference type="Proteomes" id="UP000027186"/>
    </source>
</evidence>
<dbReference type="Proteomes" id="UP000027186">
    <property type="component" value="Plasmid AbAZ39_p1"/>
</dbReference>
<evidence type="ECO:0000313" key="2">
    <source>
        <dbReference type="EMBL" id="KAA1054922.1"/>
    </source>
</evidence>
<dbReference type="Proteomes" id="UP000236268">
    <property type="component" value="Unassembled WGS sequence"/>
</dbReference>
<reference evidence="2 7" key="3">
    <citation type="submission" date="2019-07" db="EMBL/GenBank/DDBJ databases">
        <title>Genome sequencing of the stress-tolerant strain Azospirillum brasilense Az19.</title>
        <authorList>
            <person name="Maroniche G.A."/>
            <person name="Garcia J.E."/>
            <person name="Pagnussat L."/>
            <person name="Amenta M."/>
            <person name="Creus C.M."/>
        </authorList>
    </citation>
    <scope>NUCLEOTIDE SEQUENCE [LARGE SCALE GENOMIC DNA]</scope>
    <source>
        <strain evidence="2 7">Az19</strain>
    </source>
</reference>
<dbReference type="AlphaFoldDB" id="A0A2K1G6R0"/>
<reference evidence="4 6" key="2">
    <citation type="submission" date="2018-01" db="EMBL/GenBank/DDBJ databases">
        <title>Whole genome sequence of Azospirillum brasilense REC3 isolated from strawberry roots.</title>
        <authorList>
            <person name="Fontana C.A."/>
            <person name="Salazar S.M."/>
            <person name="Bassi D."/>
            <person name="Puglisi E."/>
            <person name="Lovaisa N.C."/>
            <person name="Toffoli L.M."/>
            <person name="Pedraza R."/>
            <person name="Cocconcelli P.S."/>
        </authorList>
    </citation>
    <scope>NUCLEOTIDE SEQUENCE [LARGE SCALE GENOMIC DNA]</scope>
    <source>
        <strain evidence="4 6">REC3</strain>
        <plasmid evidence="4">p1unnanmed</plasmid>
    </source>
</reference>
<dbReference type="Proteomes" id="UP000325333">
    <property type="component" value="Unassembled WGS sequence"/>
</dbReference>
<reference evidence="1 5" key="1">
    <citation type="journal article" date="2014" name="Genome Announc.">
        <title>Complete Genome Sequence of the Model Rhizosphere Strain Azospirillum brasilense Az39, Successfully Applied in Agriculture.</title>
        <authorList>
            <person name="Rivera D."/>
            <person name="Revale S."/>
            <person name="Molina R."/>
            <person name="Gualpa J."/>
            <person name="Puente M."/>
            <person name="Maroniche G."/>
            <person name="Paris G."/>
            <person name="Baker D."/>
            <person name="Clavijo B."/>
            <person name="McLay K."/>
            <person name="Spaepen S."/>
            <person name="Perticari A."/>
            <person name="Vazquez M."/>
            <person name="Wisniewski-Dye F."/>
            <person name="Watkins C."/>
            <person name="Martinez-Abarca F."/>
            <person name="Vanderleyden J."/>
            <person name="Cassan F."/>
        </authorList>
    </citation>
    <scope>NUCLEOTIDE SEQUENCE [LARGE SCALE GENOMIC DNA]</scope>
    <source>
        <strain evidence="1 5">Az39</strain>
        <plasmid evidence="1">AbAZ39_p1</plasmid>
    </source>
</reference>
<sequence length="183" mass="20242">MPRTVLNIAAGYIPLFASDFDRCGVTRLINFDPLDQSEATLALQAALNCLVGDVQNVQGPAEVEYFTARQDTIQAIGNDRIDLTMSVSPYGFAVVDEWNDALMNVGSYVMVFGNQANTFITQDRAFTVAVRNKYQELTEGLVDGLEDWLGEIASHVLWGYSSYRTALNGNTALQLCNIFKKIQ</sequence>
<dbReference type="Proteomes" id="UP001628281">
    <property type="component" value="Unassembled WGS sequence"/>
</dbReference>
<dbReference type="EMBL" id="JBJLSN010000016">
    <property type="protein sequence ID" value="MFL7902204.1"/>
    <property type="molecule type" value="Genomic_DNA"/>
</dbReference>
<geneLocation type="plasmid" evidence="1 5">
    <name>AbAZ39_p1</name>
</geneLocation>
<organism evidence="4 6">
    <name type="scientific">Azospirillum argentinense</name>
    <dbReference type="NCBI Taxonomy" id="2970906"/>
    <lineage>
        <taxon>Bacteria</taxon>
        <taxon>Pseudomonadati</taxon>
        <taxon>Pseudomonadota</taxon>
        <taxon>Alphaproteobacteria</taxon>
        <taxon>Rhodospirillales</taxon>
        <taxon>Azospirillaceae</taxon>
        <taxon>Azospirillum</taxon>
    </lineage>
</organism>
<dbReference type="RefSeq" id="WP_040134194.1">
    <property type="nucleotide sequence ID" value="NZ_CP007794.1"/>
</dbReference>
<reference evidence="3 8" key="4">
    <citation type="submission" date="2024-11" db="EMBL/GenBank/DDBJ databases">
        <title>Draft genome sequences of two bacteria associated to sugarcane roots in Colombia.</title>
        <authorList>
            <person name="Pardo-Diaz S."/>
            <person name="Masmela-Mendoza J."/>
            <person name="Delgadillo-Duran P."/>
            <person name="Bautista E.J."/>
            <person name="Rojas-Tapias D.F."/>
        </authorList>
    </citation>
    <scope>NUCLEOTIDE SEQUENCE [LARGE SCALE GENOMIC DNA]</scope>
    <source>
        <strain evidence="3 8">Ap18</strain>
    </source>
</reference>
<dbReference type="KEGG" id="abq:ABAZ39_18030"/>
<name>A0A2K1G6R0_9PROT</name>
<keyword evidence="4" id="KW-0614">Plasmid</keyword>
<geneLocation type="plasmid" evidence="4">
    <name>p1unnanmed</name>
</geneLocation>
<dbReference type="EMBL" id="VEWN01000008">
    <property type="protein sequence ID" value="KAA1054922.1"/>
    <property type="molecule type" value="Genomic_DNA"/>
</dbReference>
<protein>
    <submittedName>
        <fullName evidence="4">Uncharacterized protein</fullName>
    </submittedName>
</protein>
<evidence type="ECO:0000313" key="1">
    <source>
        <dbReference type="EMBL" id="AIB13839.1"/>
    </source>
</evidence>
<proteinExistence type="predicted"/>
<evidence type="ECO:0000313" key="3">
    <source>
        <dbReference type="EMBL" id="MFL7902204.1"/>
    </source>
</evidence>
<evidence type="ECO:0000313" key="7">
    <source>
        <dbReference type="Proteomes" id="UP000325333"/>
    </source>
</evidence>
<accession>A0A060DSB2</accession>
<evidence type="ECO:0000313" key="4">
    <source>
        <dbReference type="EMBL" id="PNR00482.1"/>
    </source>
</evidence>
<dbReference type="EMBL" id="CP007794">
    <property type="protein sequence ID" value="AIB13839.1"/>
    <property type="molecule type" value="Genomic_DNA"/>
</dbReference>
<keyword evidence="8" id="KW-1185">Reference proteome</keyword>
<dbReference type="EMBL" id="POWG01000002">
    <property type="protein sequence ID" value="PNR00482.1"/>
    <property type="molecule type" value="Genomic_DNA"/>
</dbReference>
<accession>A0A2K1G6R0</accession>
<evidence type="ECO:0000313" key="8">
    <source>
        <dbReference type="Proteomes" id="UP001628281"/>
    </source>
</evidence>